<gene>
    <name evidence="2" type="ORF">BCR41DRAFT_363084</name>
</gene>
<comment type="caution">
    <text evidence="2">The sequence shown here is derived from an EMBL/GenBank/DDBJ whole genome shotgun (WGS) entry which is preliminary data.</text>
</comment>
<feature type="compositionally biased region" description="Polar residues" evidence="1">
    <location>
        <begin position="33"/>
        <end position="48"/>
    </location>
</feature>
<dbReference type="RefSeq" id="XP_021876319.1">
    <property type="nucleotide sequence ID" value="XM_022025836.1"/>
</dbReference>
<evidence type="ECO:0000313" key="2">
    <source>
        <dbReference type="EMBL" id="ORZ04042.1"/>
    </source>
</evidence>
<accession>A0A1Y2G8C9</accession>
<dbReference type="Proteomes" id="UP000193648">
    <property type="component" value="Unassembled WGS sequence"/>
</dbReference>
<feature type="compositionally biased region" description="Low complexity" evidence="1">
    <location>
        <begin position="101"/>
        <end position="134"/>
    </location>
</feature>
<feature type="compositionally biased region" description="Polar residues" evidence="1">
    <location>
        <begin position="297"/>
        <end position="331"/>
    </location>
</feature>
<feature type="compositionally biased region" description="Low complexity" evidence="1">
    <location>
        <begin position="151"/>
        <end position="160"/>
    </location>
</feature>
<evidence type="ECO:0000313" key="3">
    <source>
        <dbReference type="Proteomes" id="UP000193648"/>
    </source>
</evidence>
<feature type="region of interest" description="Disordered" evidence="1">
    <location>
        <begin position="254"/>
        <end position="274"/>
    </location>
</feature>
<feature type="compositionally biased region" description="Acidic residues" evidence="1">
    <location>
        <begin position="73"/>
        <end position="84"/>
    </location>
</feature>
<sequence length="575" mass="63570">MSSTSNTNKNSHRSRASPAFYFPDTADYHEPGFSSTGSPRLQILSGTGSPCGEGSWISLSAKELLEEDYSEIEYSDMDGEDDMIYDTPPYYHYEDEHSHQQHPYPYQYRHQQQQLQHQQQQQPPSQSHPQQIHQGRSFAFTAKGDYTSFPSSSSASSSHHSLQEQEQVEEALRASLSTLLAAGPRPSFKQRRRRPQKIYTVDTRSQRSSPLVPASPTHLYYSTTTSPHLRPSNPESILGDLSPNYFHGSFTPCSSREYDSTSSDSEATRKQKASYRRRGILLAEQYTRDHYYEIESTTLNSNDPSSPTAPFSGSTTPLRSPPQCQANTSKPLPSDAVANNVLQGPSSLRAKEFASWSVKARSILDRTSKEQSFNLGEGCAPSSSSSWSSSPHTSPSASGSSTPVRIRRRRCPIPEPHQGFFSRALDQRSLASHVSVSRLGMGGTLYPPIHVGLHTGMLIRGSSPLRPSGGPSPPSFTPNSPTQQHANSFSSGSGINNESCHEDDVECWRTSPGSDDKENRRWYRQELGLNLWQTTLGAAALLGTGFGSGMIKKVHNNNVQLHSKELSRENTEIAV</sequence>
<feature type="region of interest" description="Disordered" evidence="1">
    <location>
        <begin position="297"/>
        <end position="340"/>
    </location>
</feature>
<name>A0A1Y2G8C9_9FUNG</name>
<dbReference type="GeneID" id="33567679"/>
<organism evidence="2 3">
    <name type="scientific">Lobosporangium transversale</name>
    <dbReference type="NCBI Taxonomy" id="64571"/>
    <lineage>
        <taxon>Eukaryota</taxon>
        <taxon>Fungi</taxon>
        <taxon>Fungi incertae sedis</taxon>
        <taxon>Mucoromycota</taxon>
        <taxon>Mortierellomycotina</taxon>
        <taxon>Mortierellomycetes</taxon>
        <taxon>Mortierellales</taxon>
        <taxon>Mortierellaceae</taxon>
        <taxon>Lobosporangium</taxon>
    </lineage>
</organism>
<feature type="compositionally biased region" description="Low complexity" evidence="1">
    <location>
        <begin position="173"/>
        <end position="182"/>
    </location>
</feature>
<dbReference type="OrthoDB" id="2015372at2759"/>
<proteinExistence type="predicted"/>
<feature type="region of interest" description="Disordered" evidence="1">
    <location>
        <begin position="73"/>
        <end position="216"/>
    </location>
</feature>
<feature type="region of interest" description="Disordered" evidence="1">
    <location>
        <begin position="460"/>
        <end position="497"/>
    </location>
</feature>
<dbReference type="AlphaFoldDB" id="A0A1Y2G8C9"/>
<dbReference type="EMBL" id="MCFF01000060">
    <property type="protein sequence ID" value="ORZ04042.1"/>
    <property type="molecule type" value="Genomic_DNA"/>
</dbReference>
<dbReference type="InParanoid" id="A0A1Y2G8C9"/>
<evidence type="ECO:0000256" key="1">
    <source>
        <dbReference type="SAM" id="MobiDB-lite"/>
    </source>
</evidence>
<keyword evidence="3" id="KW-1185">Reference proteome</keyword>
<feature type="region of interest" description="Disordered" evidence="1">
    <location>
        <begin position="372"/>
        <end position="405"/>
    </location>
</feature>
<feature type="compositionally biased region" description="Polar residues" evidence="1">
    <location>
        <begin position="482"/>
        <end position="497"/>
    </location>
</feature>
<protein>
    <submittedName>
        <fullName evidence="2">Uncharacterized protein</fullName>
    </submittedName>
</protein>
<feature type="compositionally biased region" description="Low complexity" evidence="1">
    <location>
        <begin position="381"/>
        <end position="403"/>
    </location>
</feature>
<reference evidence="2 3" key="1">
    <citation type="submission" date="2016-07" db="EMBL/GenBank/DDBJ databases">
        <title>Pervasive Adenine N6-methylation of Active Genes in Fungi.</title>
        <authorList>
            <consortium name="DOE Joint Genome Institute"/>
            <person name="Mondo S.J."/>
            <person name="Dannebaum R.O."/>
            <person name="Kuo R.C."/>
            <person name="Labutti K."/>
            <person name="Haridas S."/>
            <person name="Kuo A."/>
            <person name="Salamov A."/>
            <person name="Ahrendt S.R."/>
            <person name="Lipzen A."/>
            <person name="Sullivan W."/>
            <person name="Andreopoulos W.B."/>
            <person name="Clum A."/>
            <person name="Lindquist E."/>
            <person name="Daum C."/>
            <person name="Ramamoorthy G.K."/>
            <person name="Gryganskyi A."/>
            <person name="Culley D."/>
            <person name="Magnuson J.K."/>
            <person name="James T.Y."/>
            <person name="O'Malley M.A."/>
            <person name="Stajich J.E."/>
            <person name="Spatafora J.W."/>
            <person name="Visel A."/>
            <person name="Grigoriev I.V."/>
        </authorList>
    </citation>
    <scope>NUCLEOTIDE SEQUENCE [LARGE SCALE GENOMIC DNA]</scope>
    <source>
        <strain evidence="2 3">NRRL 3116</strain>
    </source>
</reference>
<feature type="region of interest" description="Disordered" evidence="1">
    <location>
        <begin position="1"/>
        <end position="51"/>
    </location>
</feature>